<sequence>MQCAIERKNSLRDLQSQPNLGDWMFISSLGSQDFDERKFFSQISLQSLSFIIRIAKFSAYFAALCEKSEYDELWKKLYSTFGLVLTRDKPVPKSFFTHDGGEINHFNLLRGAYYFHLSQKALAAKEKSFSDSELYWLNQAMKFGSIHASQRYIQFLYQKLDKVASADEAEQILTEAIKLCKANLNQYGSYAYMMLAEAFFRYAMWAQQSGNINRAKSAITSSINSCTKANQHLRASASSIHNASLGEGLKASNTLAMESPEEAIAFLNAWAVAHLYKHEIELVSRPGFY</sequence>
<dbReference type="OMA" id="ESIHANQ"/>
<dbReference type="Proteomes" id="UP000254631">
    <property type="component" value="Unassembled WGS sequence"/>
</dbReference>
<dbReference type="EMBL" id="UGOL01000001">
    <property type="protein sequence ID" value="STX79824.1"/>
    <property type="molecule type" value="Genomic_DNA"/>
</dbReference>
<dbReference type="RefSeq" id="WP_010947412.1">
    <property type="nucleotide sequence ID" value="NZ_BBUG01000026.1"/>
</dbReference>
<organism evidence="2 5">
    <name type="scientific">Legionella pneumophila</name>
    <dbReference type="NCBI Taxonomy" id="446"/>
    <lineage>
        <taxon>Bacteria</taxon>
        <taxon>Pseudomonadati</taxon>
        <taxon>Pseudomonadota</taxon>
        <taxon>Gammaproteobacteria</taxon>
        <taxon>Legionellales</taxon>
        <taxon>Legionellaceae</taxon>
        <taxon>Legionella</taxon>
    </lineage>
</organism>
<evidence type="ECO:0000313" key="5">
    <source>
        <dbReference type="Proteomes" id="UP001071279"/>
    </source>
</evidence>
<dbReference type="Pfam" id="PF18632">
    <property type="entry name" value="DUF5630"/>
    <property type="match status" value="1"/>
</dbReference>
<evidence type="ECO:0000313" key="3">
    <source>
        <dbReference type="EMBL" id="STX79824.1"/>
    </source>
</evidence>
<reference evidence="1" key="1">
    <citation type="journal article" date="2018" name="Genome Biol.">
        <title>SKESA: strategic k-mer extension for scrupulous assemblies.</title>
        <authorList>
            <person name="Souvorov A."/>
            <person name="Agarwala R."/>
            <person name="Lipman D.J."/>
        </authorList>
    </citation>
    <scope>NUCLEOTIDE SEQUENCE</scope>
    <source>
        <strain evidence="1">AZ00058701</strain>
    </source>
</reference>
<dbReference type="Proteomes" id="UP001071279">
    <property type="component" value="Unassembled WGS sequence"/>
</dbReference>
<reference evidence="2" key="4">
    <citation type="submission" date="2022-12" db="EMBL/GenBank/DDBJ databases">
        <title>Comparative genomics of Legionella pneumophila isolates from the West Bank and Germany support molecular epidemiology of Legionnaires disease.</title>
        <authorList>
            <person name="Zayed A.R."/>
            <person name="Bitar D.M."/>
            <person name="Steinert M."/>
            <person name="Lueck C."/>
            <person name="Brettar I."/>
            <person name="Hoefle M.G."/>
            <person name="Bunk B."/>
        </authorList>
    </citation>
    <scope>NUCLEOTIDE SEQUENCE</scope>
    <source>
        <strain evidence="2">H23</strain>
    </source>
</reference>
<gene>
    <name evidence="1" type="ORF">JBJ86_02430</name>
    <name evidence="3" type="ORF">NCTC12000_01819</name>
    <name evidence="2" type="ORF">O6C86_16455</name>
</gene>
<evidence type="ECO:0000313" key="2">
    <source>
        <dbReference type="EMBL" id="MCZ4720793.1"/>
    </source>
</evidence>
<accession>A0A128RMM3</accession>
<dbReference type="Proteomes" id="UP000866496">
    <property type="component" value="Unassembled WGS sequence"/>
</dbReference>
<name>A0A128RMM3_LEGPN</name>
<reference evidence="1" key="3">
    <citation type="submission" date="2019-10" db="EMBL/GenBank/DDBJ databases">
        <authorList>
            <consortium name="NCBI Pathogen Detection Project"/>
        </authorList>
    </citation>
    <scope>NUCLEOTIDE SEQUENCE</scope>
    <source>
        <strain evidence="1">AZ00058701</strain>
    </source>
</reference>
<evidence type="ECO:0000313" key="4">
    <source>
        <dbReference type="Proteomes" id="UP000254631"/>
    </source>
</evidence>
<dbReference type="AlphaFoldDB" id="A0A128RMM3"/>
<protein>
    <submittedName>
        <fullName evidence="2">Lpg1685 family Dot/Icm T4SS effector</fullName>
    </submittedName>
</protein>
<dbReference type="InterPro" id="IPR040808">
    <property type="entry name" value="DUF5630"/>
</dbReference>
<dbReference type="EMBL" id="JAPXIC010000096">
    <property type="protein sequence ID" value="MCZ4720793.1"/>
    <property type="molecule type" value="Genomic_DNA"/>
</dbReference>
<dbReference type="GeneID" id="57035676"/>
<dbReference type="EMBL" id="DACWHX010000003">
    <property type="protein sequence ID" value="HAU1879110.1"/>
    <property type="molecule type" value="Genomic_DNA"/>
</dbReference>
<dbReference type="SMR" id="A0A128RMM3"/>
<proteinExistence type="predicted"/>
<evidence type="ECO:0000313" key="1">
    <source>
        <dbReference type="EMBL" id="HAU1879110.1"/>
    </source>
</evidence>
<reference evidence="3 4" key="2">
    <citation type="submission" date="2018-06" db="EMBL/GenBank/DDBJ databases">
        <authorList>
            <consortium name="Pathogen Informatics"/>
            <person name="Doyle S."/>
        </authorList>
    </citation>
    <scope>NUCLEOTIDE SEQUENCE [LARGE SCALE GENOMIC DNA]</scope>
    <source>
        <strain evidence="3 4">NCTC12000</strain>
    </source>
</reference>